<dbReference type="InterPro" id="IPR032831">
    <property type="entry name" value="LptM_cons"/>
</dbReference>
<dbReference type="KEGG" id="ppho:CTZ24_00860"/>
<feature type="region of interest" description="Disordered" evidence="9">
    <location>
        <begin position="24"/>
        <end position="67"/>
    </location>
</feature>
<dbReference type="EMBL" id="CP024636">
    <property type="protein sequence ID" value="QGR05029.1"/>
    <property type="molecule type" value="Genomic_DNA"/>
</dbReference>
<evidence type="ECO:0000313" key="13">
    <source>
        <dbReference type="Proteomes" id="UP001171299"/>
    </source>
</evidence>
<protein>
    <recommendedName>
        <fullName evidence="8">LPS-assembly lipoprotein LptM</fullName>
    </recommendedName>
</protein>
<evidence type="ECO:0000256" key="1">
    <source>
        <dbReference type="ARBA" id="ARBA00004459"/>
    </source>
</evidence>
<dbReference type="EMBL" id="JAUOOM010000025">
    <property type="protein sequence ID" value="MDO6409108.1"/>
    <property type="molecule type" value="Genomic_DNA"/>
</dbReference>
<evidence type="ECO:0000313" key="11">
    <source>
        <dbReference type="EMBL" id="QGR05029.1"/>
    </source>
</evidence>
<keyword evidence="4" id="KW-0564">Palmitate</keyword>
<evidence type="ECO:0000256" key="3">
    <source>
        <dbReference type="ARBA" id="ARBA00023136"/>
    </source>
</evidence>
<organism evidence="11 12">
    <name type="scientific">Pantoea phytobeneficialis</name>
    <dbReference type="NCBI Taxonomy" id="2052056"/>
    <lineage>
        <taxon>Bacteria</taxon>
        <taxon>Pseudomonadati</taxon>
        <taxon>Pseudomonadota</taxon>
        <taxon>Gammaproteobacteria</taxon>
        <taxon>Enterobacterales</taxon>
        <taxon>Erwiniaceae</taxon>
        <taxon>Pantoea</taxon>
    </lineage>
</organism>
<feature type="compositionally biased region" description="Polar residues" evidence="9">
    <location>
        <begin position="36"/>
        <end position="49"/>
    </location>
</feature>
<dbReference type="RefSeq" id="WP_208724544.1">
    <property type="nucleotide sequence ID" value="NZ_CP024636.1"/>
</dbReference>
<keyword evidence="6 10" id="KW-0449">Lipoprotein</keyword>
<reference evidence="11" key="2">
    <citation type="journal article" date="2020" name="Environ. Microbiol.">
        <title>The extreme plant-growth-promoting properties of Pantoea phytobeneficialis MSR2 revealed by functional and genomic analysis.</title>
        <authorList>
            <person name="Nascimento F.X."/>
            <person name="Hernandez A.G."/>
            <person name="Glick B.R."/>
            <person name="Rossi M.J."/>
        </authorList>
    </citation>
    <scope>NUCLEOTIDE SEQUENCE</scope>
    <source>
        <strain evidence="11">MSR2</strain>
    </source>
</reference>
<dbReference type="Proteomes" id="UP001171299">
    <property type="component" value="Unassembled WGS sequence"/>
</dbReference>
<evidence type="ECO:0000256" key="7">
    <source>
        <dbReference type="ARBA" id="ARBA00049647"/>
    </source>
</evidence>
<dbReference type="AlphaFoldDB" id="A0AAP9H1W5"/>
<comment type="similarity">
    <text evidence="7">Belongs to the LptM family.</text>
</comment>
<evidence type="ECO:0000256" key="9">
    <source>
        <dbReference type="SAM" id="MobiDB-lite"/>
    </source>
</evidence>
<evidence type="ECO:0000256" key="6">
    <source>
        <dbReference type="ARBA" id="ARBA00023288"/>
    </source>
</evidence>
<dbReference type="GO" id="GO:0009279">
    <property type="term" value="C:cell outer membrane"/>
    <property type="evidence" value="ECO:0007669"/>
    <property type="project" value="UniProtKB-SubCell"/>
</dbReference>
<proteinExistence type="inferred from homology"/>
<dbReference type="PROSITE" id="PS51257">
    <property type="entry name" value="PROKAR_LIPOPROTEIN"/>
    <property type="match status" value="1"/>
</dbReference>
<keyword evidence="2" id="KW-0732">Signal</keyword>
<evidence type="ECO:0000256" key="2">
    <source>
        <dbReference type="ARBA" id="ARBA00022729"/>
    </source>
</evidence>
<evidence type="ECO:0000313" key="10">
    <source>
        <dbReference type="EMBL" id="MDO6409108.1"/>
    </source>
</evidence>
<dbReference type="Pfam" id="PF13627">
    <property type="entry name" value="LptM_cons"/>
    <property type="match status" value="1"/>
</dbReference>
<evidence type="ECO:0000256" key="8">
    <source>
        <dbReference type="ARBA" id="ARBA00049730"/>
    </source>
</evidence>
<accession>A0AAP9H1W5</accession>
<reference evidence="10" key="3">
    <citation type="submission" date="2023-07" db="EMBL/GenBank/DDBJ databases">
        <title>The extreme plant-growth-promoting properties of Pantoea phytobeneficialis PF55 revealed by functional and genomic analysis.</title>
        <authorList>
            <person name="Nascimento F.X."/>
            <person name="Marcio R.J."/>
        </authorList>
    </citation>
    <scope>NUCLEOTIDE SEQUENCE</scope>
    <source>
        <strain evidence="10">PF55</strain>
    </source>
</reference>
<keyword evidence="3" id="KW-0472">Membrane</keyword>
<evidence type="ECO:0000313" key="12">
    <source>
        <dbReference type="Proteomes" id="UP000424872"/>
    </source>
</evidence>
<keyword evidence="5" id="KW-0998">Cell outer membrane</keyword>
<reference evidence="12" key="1">
    <citation type="submission" date="2017-11" db="EMBL/GenBank/DDBJ databases">
        <title>Genome sequence of Pantoea sp. MSR2.</title>
        <authorList>
            <person name="Nascimento F.X."/>
        </authorList>
    </citation>
    <scope>NUCLEOTIDE SEQUENCE [LARGE SCALE GENOMIC DNA]</scope>
    <source>
        <strain evidence="12">MSR2</strain>
    </source>
</reference>
<sequence>MRQMIRQLGMALALVGLAGCGLKGPLYFPPPEQPKKTNTQPTDQQQQAAKSADVGGLVTDKQGMQGN</sequence>
<keyword evidence="13" id="KW-1185">Reference proteome</keyword>
<comment type="subcellular location">
    <subcellularLocation>
        <location evidence="1">Cell outer membrane</location>
        <topology evidence="1">Lipid-anchor</topology>
    </subcellularLocation>
</comment>
<name>A0AAP9H1W5_9GAMM</name>
<dbReference type="NCBIfam" id="NF047847">
    <property type="entry name" value="SS_mature_LptM"/>
    <property type="match status" value="1"/>
</dbReference>
<evidence type="ECO:0000256" key="4">
    <source>
        <dbReference type="ARBA" id="ARBA00023139"/>
    </source>
</evidence>
<dbReference type="Proteomes" id="UP000424872">
    <property type="component" value="Chromosome"/>
</dbReference>
<gene>
    <name evidence="11" type="ORF">CTZ24_00860</name>
    <name evidence="10" type="ORF">Q3404_21260</name>
</gene>
<evidence type="ECO:0000256" key="5">
    <source>
        <dbReference type="ARBA" id="ARBA00023237"/>
    </source>
</evidence>